<name>A0A2X4N6R3_9BACL</name>
<proteinExistence type="predicted"/>
<accession>A0A2X4N6R3</accession>
<sequence>MKSMISLFIINILIILFFILSFWYKVFFIPVSILLILNIIAIYIKSSTLDKNEQKKKIVLHKVKNSLSIILGYSEAHNDGMISKNDMDEKINEEIAEIVAIIKEEIYK</sequence>
<evidence type="ECO:0000313" key="2">
    <source>
        <dbReference type="Proteomes" id="UP000425411"/>
    </source>
</evidence>
<dbReference type="Proteomes" id="UP000425411">
    <property type="component" value="Chromosome"/>
</dbReference>
<evidence type="ECO:0000313" key="1">
    <source>
        <dbReference type="EMBL" id="QGS09589.1"/>
    </source>
</evidence>
<organism evidence="1 2">
    <name type="scientific">Gemella morbillorum</name>
    <dbReference type="NCBI Taxonomy" id="29391"/>
    <lineage>
        <taxon>Bacteria</taxon>
        <taxon>Bacillati</taxon>
        <taxon>Bacillota</taxon>
        <taxon>Bacilli</taxon>
        <taxon>Bacillales</taxon>
        <taxon>Gemellaceae</taxon>
        <taxon>Gemella</taxon>
    </lineage>
</organism>
<protein>
    <submittedName>
        <fullName evidence="1">Uncharacterized protein</fullName>
    </submittedName>
</protein>
<keyword evidence="2" id="KW-1185">Reference proteome</keyword>
<dbReference type="OrthoDB" id="2990313at2"/>
<gene>
    <name evidence="1" type="ORF">FOC49_06705</name>
</gene>
<dbReference type="AlphaFoldDB" id="A0A2X4N6R3"/>
<dbReference type="EMBL" id="CP046314">
    <property type="protein sequence ID" value="QGS09589.1"/>
    <property type="molecule type" value="Genomic_DNA"/>
</dbReference>
<dbReference type="RefSeq" id="WP_040461407.1">
    <property type="nucleotide sequence ID" value="NZ_CP083636.1"/>
</dbReference>
<reference evidence="1 2" key="1">
    <citation type="submission" date="2019-11" db="EMBL/GenBank/DDBJ databases">
        <title>FDA dAtabase for Regulatory Grade micrObial Sequences (FDA-ARGOS): Supporting development and validation of Infectious Disease Dx tests.</title>
        <authorList>
            <person name="Turner S."/>
            <person name="Byrd R."/>
            <person name="Tallon L."/>
            <person name="Sadzewicz L."/>
            <person name="Vavikolanu K."/>
            <person name="Mehta A."/>
            <person name="Aluvathingal J."/>
            <person name="Nadendla S."/>
            <person name="Myers T."/>
            <person name="Yan Y."/>
            <person name="Sichtig H."/>
        </authorList>
    </citation>
    <scope>NUCLEOTIDE SEQUENCE [LARGE SCALE GENOMIC DNA]</scope>
    <source>
        <strain evidence="1 2">FDAARGOS_741</strain>
    </source>
</reference>